<name>A0A919B882_9ACTN</name>
<accession>A0A919B882</accession>
<dbReference type="EMBL" id="BNBD01000020">
    <property type="protein sequence ID" value="GHF70580.1"/>
    <property type="molecule type" value="Genomic_DNA"/>
</dbReference>
<feature type="transmembrane region" description="Helical" evidence="1">
    <location>
        <begin position="52"/>
        <end position="70"/>
    </location>
</feature>
<reference evidence="2" key="2">
    <citation type="submission" date="2020-09" db="EMBL/GenBank/DDBJ databases">
        <authorList>
            <person name="Sun Q."/>
            <person name="Ohkuma M."/>
        </authorList>
    </citation>
    <scope>NUCLEOTIDE SEQUENCE</scope>
    <source>
        <strain evidence="2">JCM 4059</strain>
    </source>
</reference>
<evidence type="ECO:0000313" key="2">
    <source>
        <dbReference type="EMBL" id="GHF70580.1"/>
    </source>
</evidence>
<dbReference type="Proteomes" id="UP000638313">
    <property type="component" value="Unassembled WGS sequence"/>
</dbReference>
<keyword evidence="1" id="KW-1133">Transmembrane helix</keyword>
<proteinExistence type="predicted"/>
<dbReference type="RefSeq" id="WP_229891694.1">
    <property type="nucleotide sequence ID" value="NZ_BNBD01000020.1"/>
</dbReference>
<keyword evidence="1" id="KW-0472">Membrane</keyword>
<keyword evidence="3" id="KW-1185">Reference proteome</keyword>
<evidence type="ECO:0000313" key="3">
    <source>
        <dbReference type="Proteomes" id="UP000638313"/>
    </source>
</evidence>
<protein>
    <submittedName>
        <fullName evidence="2">Uncharacterized protein</fullName>
    </submittedName>
</protein>
<feature type="transmembrane region" description="Helical" evidence="1">
    <location>
        <begin position="82"/>
        <end position="108"/>
    </location>
</feature>
<evidence type="ECO:0000256" key="1">
    <source>
        <dbReference type="SAM" id="Phobius"/>
    </source>
</evidence>
<sequence length="109" mass="11469">MSSPQQADPVEDEDVPQLTGTWSLVLGTAAVLATGCPLLPESVPPQLRLLPVYSILPLGIWAVGSGCIALRRMRGDERAGRIRARAGITLGTMATMTVVATVTAACWLI</sequence>
<gene>
    <name evidence="2" type="ORF">GCM10010218_59800</name>
</gene>
<keyword evidence="1" id="KW-0812">Transmembrane</keyword>
<comment type="caution">
    <text evidence="2">The sequence shown here is derived from an EMBL/GenBank/DDBJ whole genome shotgun (WGS) entry which is preliminary data.</text>
</comment>
<dbReference type="AlphaFoldDB" id="A0A919B882"/>
<reference evidence="2" key="1">
    <citation type="journal article" date="2014" name="Int. J. Syst. Evol. Microbiol.">
        <title>Complete genome sequence of Corynebacterium casei LMG S-19264T (=DSM 44701T), isolated from a smear-ripened cheese.</title>
        <authorList>
            <consortium name="US DOE Joint Genome Institute (JGI-PGF)"/>
            <person name="Walter F."/>
            <person name="Albersmeier A."/>
            <person name="Kalinowski J."/>
            <person name="Ruckert C."/>
        </authorList>
    </citation>
    <scope>NUCLEOTIDE SEQUENCE</scope>
    <source>
        <strain evidence="2">JCM 4059</strain>
    </source>
</reference>
<organism evidence="2 3">
    <name type="scientific">Streptomyces mashuensis</name>
    <dbReference type="NCBI Taxonomy" id="33904"/>
    <lineage>
        <taxon>Bacteria</taxon>
        <taxon>Bacillati</taxon>
        <taxon>Actinomycetota</taxon>
        <taxon>Actinomycetes</taxon>
        <taxon>Kitasatosporales</taxon>
        <taxon>Streptomycetaceae</taxon>
        <taxon>Streptomyces</taxon>
    </lineage>
</organism>